<evidence type="ECO:0000256" key="3">
    <source>
        <dbReference type="ARBA" id="ARBA00022553"/>
    </source>
</evidence>
<dbReference type="GO" id="GO:0033290">
    <property type="term" value="C:eukaryotic 48S preinitiation complex"/>
    <property type="evidence" value="ECO:0007669"/>
    <property type="project" value="TreeGrafter"/>
</dbReference>
<dbReference type="STRING" id="59895.A0A118JU64"/>
<comment type="caution">
    <text evidence="7">The sequence shown here is derived from an EMBL/GenBank/DDBJ whole genome shotgun (WGS) entry which is preliminary data.</text>
</comment>
<sequence length="365" mass="41599">MASSFPNLECRMYEARFPDVDMAVMIQVKSIGEMCAYVSLLEYNNIEGMILLSELSRRRIRSINSLIKVGRIEPVMVLHVDAEKGYVNLSKRRVSEEDIQICEDRYNKSKLVHSIMRHVAETMQLDLEDLYIHVGWPLYRKYGHAFEAFKLVVSDPDSILNSLTREVKETGPDGEEIFESSLCLLIHVNDHHIKRTYRQVTKVVPALTDEVKDALVKNIRRRMTPQPLKIRADIEMKCFQFDGVLHIKDAMRKAEAAGNQDCPVKIKLVAPPSYVLITQTLDKEQGISVLTKAIAACTEEIELHKGKLTVKEAPRAVSEREDILLAERMAKLSQANEEVEGDDDSEEEEDTGMGDIDLEKQQQEI</sequence>
<dbReference type="InterPro" id="IPR003029">
    <property type="entry name" value="S1_domain"/>
</dbReference>
<dbReference type="FunFam" id="3.30.70.1130:FF:000001">
    <property type="entry name" value="Eukaryotic translation initiation factor 2 subunit 1"/>
    <property type="match status" value="1"/>
</dbReference>
<evidence type="ECO:0000313" key="7">
    <source>
        <dbReference type="EMBL" id="KVH91989.1"/>
    </source>
</evidence>
<dbReference type="Gene3D" id="2.40.50.140">
    <property type="entry name" value="Nucleic acid-binding proteins"/>
    <property type="match status" value="1"/>
</dbReference>
<protein>
    <submittedName>
        <fullName evidence="7">Nucleic acid-binding, OB-fold</fullName>
    </submittedName>
</protein>
<dbReference type="EMBL" id="LEKV01004894">
    <property type="protein sequence ID" value="KVH91989.1"/>
    <property type="molecule type" value="Genomic_DNA"/>
</dbReference>
<dbReference type="Gene3D" id="3.30.70.1130">
    <property type="entry name" value="EIF_2_alpha"/>
    <property type="match status" value="1"/>
</dbReference>
<dbReference type="InterPro" id="IPR044126">
    <property type="entry name" value="S1_IF2_alpha"/>
</dbReference>
<dbReference type="Pfam" id="PF00575">
    <property type="entry name" value="S1"/>
    <property type="match status" value="1"/>
</dbReference>
<dbReference type="InterPro" id="IPR012340">
    <property type="entry name" value="NA-bd_OB-fold"/>
</dbReference>
<accession>A0A118JU64</accession>
<dbReference type="Gene3D" id="1.10.150.190">
    <property type="entry name" value="Translation initiation factor 2, subunit 1, domain 2"/>
    <property type="match status" value="1"/>
</dbReference>
<dbReference type="GO" id="GO:0005850">
    <property type="term" value="C:eukaryotic translation initiation factor 2 complex"/>
    <property type="evidence" value="ECO:0007669"/>
    <property type="project" value="TreeGrafter"/>
</dbReference>
<feature type="compositionally biased region" description="Acidic residues" evidence="5">
    <location>
        <begin position="337"/>
        <end position="352"/>
    </location>
</feature>
<evidence type="ECO:0000259" key="6">
    <source>
        <dbReference type="PROSITE" id="PS50126"/>
    </source>
</evidence>
<reference evidence="7 8" key="1">
    <citation type="journal article" date="2016" name="Sci. Rep.">
        <title>The genome sequence of the outbreeding globe artichoke constructed de novo incorporating a phase-aware low-pass sequencing strategy of F1 progeny.</title>
        <authorList>
            <person name="Scaglione D."/>
            <person name="Reyes-Chin-Wo S."/>
            <person name="Acquadro A."/>
            <person name="Froenicke L."/>
            <person name="Portis E."/>
            <person name="Beitel C."/>
            <person name="Tirone M."/>
            <person name="Mauro R."/>
            <person name="Lo Monaco A."/>
            <person name="Mauromicale G."/>
            <person name="Faccioli P."/>
            <person name="Cattivelli L."/>
            <person name="Rieseberg L."/>
            <person name="Michelmore R."/>
            <person name="Lanteri S."/>
        </authorList>
    </citation>
    <scope>NUCLEOTIDE SEQUENCE [LARGE SCALE GENOMIC DNA]</scope>
    <source>
        <strain evidence="7">2C</strain>
    </source>
</reference>
<dbReference type="GO" id="GO:0043022">
    <property type="term" value="F:ribosome binding"/>
    <property type="evidence" value="ECO:0007669"/>
    <property type="project" value="TreeGrafter"/>
</dbReference>
<dbReference type="CDD" id="cd04452">
    <property type="entry name" value="S1_IF2_alpha"/>
    <property type="match status" value="1"/>
</dbReference>
<dbReference type="PANTHER" id="PTHR10602">
    <property type="entry name" value="EUKARYOTIC TRANSLATION INITIATION FACTOR 2 SUBUNIT 1"/>
    <property type="match status" value="1"/>
</dbReference>
<feature type="domain" description="S1 motif" evidence="6">
    <location>
        <begin position="21"/>
        <end position="92"/>
    </location>
</feature>
<dbReference type="SUPFAM" id="SSF50249">
    <property type="entry name" value="Nucleic acid-binding proteins"/>
    <property type="match status" value="1"/>
</dbReference>
<evidence type="ECO:0000256" key="5">
    <source>
        <dbReference type="SAM" id="MobiDB-lite"/>
    </source>
</evidence>
<dbReference type="AlphaFoldDB" id="A0A118JU64"/>
<keyword evidence="2" id="KW-0396">Initiation factor</keyword>
<dbReference type="PROSITE" id="PS50126">
    <property type="entry name" value="S1"/>
    <property type="match status" value="1"/>
</dbReference>
<keyword evidence="4" id="KW-0648">Protein biosynthesis</keyword>
<dbReference type="GO" id="GO:0003723">
    <property type="term" value="F:RNA binding"/>
    <property type="evidence" value="ECO:0007669"/>
    <property type="project" value="InterPro"/>
</dbReference>
<dbReference type="FunFam" id="1.10.150.190:FF:000003">
    <property type="entry name" value="Eukaryotic translation initiation factor 2 subunit alpha"/>
    <property type="match status" value="1"/>
</dbReference>
<evidence type="ECO:0000256" key="1">
    <source>
        <dbReference type="ARBA" id="ARBA00007223"/>
    </source>
</evidence>
<dbReference type="InterPro" id="IPR011488">
    <property type="entry name" value="TIF_2_asu"/>
</dbReference>
<dbReference type="InterPro" id="IPR024054">
    <property type="entry name" value="TIF2_asu_middle_sf"/>
</dbReference>
<keyword evidence="8" id="KW-1185">Reference proteome</keyword>
<organism evidence="7 8">
    <name type="scientific">Cynara cardunculus var. scolymus</name>
    <name type="common">Globe artichoke</name>
    <name type="synonym">Cynara scolymus</name>
    <dbReference type="NCBI Taxonomy" id="59895"/>
    <lineage>
        <taxon>Eukaryota</taxon>
        <taxon>Viridiplantae</taxon>
        <taxon>Streptophyta</taxon>
        <taxon>Embryophyta</taxon>
        <taxon>Tracheophyta</taxon>
        <taxon>Spermatophyta</taxon>
        <taxon>Magnoliopsida</taxon>
        <taxon>eudicotyledons</taxon>
        <taxon>Gunneridae</taxon>
        <taxon>Pentapetalae</taxon>
        <taxon>asterids</taxon>
        <taxon>campanulids</taxon>
        <taxon>Asterales</taxon>
        <taxon>Asteraceae</taxon>
        <taxon>Carduoideae</taxon>
        <taxon>Cardueae</taxon>
        <taxon>Carduinae</taxon>
        <taxon>Cynara</taxon>
    </lineage>
</organism>
<dbReference type="GO" id="GO:0003743">
    <property type="term" value="F:translation initiation factor activity"/>
    <property type="evidence" value="ECO:0007669"/>
    <property type="project" value="UniProtKB-KW"/>
</dbReference>
<dbReference type="PANTHER" id="PTHR10602:SF0">
    <property type="entry name" value="EUKARYOTIC TRANSLATION INITIATION FACTOR 2 SUBUNIT 1"/>
    <property type="match status" value="1"/>
</dbReference>
<gene>
    <name evidence="7" type="ORF">Ccrd_005984</name>
</gene>
<evidence type="ECO:0000256" key="2">
    <source>
        <dbReference type="ARBA" id="ARBA00022540"/>
    </source>
</evidence>
<keyword evidence="3" id="KW-0597">Phosphoprotein</keyword>
<dbReference type="OMA" id="DVNEHQR"/>
<dbReference type="InterPro" id="IPR024055">
    <property type="entry name" value="TIF2_asu_C"/>
</dbReference>
<feature type="region of interest" description="Disordered" evidence="5">
    <location>
        <begin position="333"/>
        <end position="365"/>
    </location>
</feature>
<dbReference type="Proteomes" id="UP000243975">
    <property type="component" value="Unassembled WGS sequence"/>
</dbReference>
<name>A0A118JU64_CYNCS</name>
<evidence type="ECO:0000256" key="4">
    <source>
        <dbReference type="ARBA" id="ARBA00022917"/>
    </source>
</evidence>
<comment type="similarity">
    <text evidence="1">Belongs to the eIF-2-alpha family.</text>
</comment>
<dbReference type="FunFam" id="2.40.50.140:FF:000015">
    <property type="entry name" value="Eukaryotic translation initiation factor 2 subunit alpha"/>
    <property type="match status" value="1"/>
</dbReference>
<dbReference type="SUPFAM" id="SSF116742">
    <property type="entry name" value="eIF2alpha middle domain-like"/>
    <property type="match status" value="1"/>
</dbReference>
<dbReference type="Gramene" id="KVH91989">
    <property type="protein sequence ID" value="KVH91989"/>
    <property type="gene ID" value="Ccrd_005984"/>
</dbReference>
<dbReference type="Pfam" id="PF07541">
    <property type="entry name" value="EIF_2_alpha"/>
    <property type="match status" value="1"/>
</dbReference>
<evidence type="ECO:0000313" key="8">
    <source>
        <dbReference type="Proteomes" id="UP000243975"/>
    </source>
</evidence>
<dbReference type="SMART" id="SM00316">
    <property type="entry name" value="S1"/>
    <property type="match status" value="1"/>
</dbReference>
<proteinExistence type="inferred from homology"/>
<dbReference type="SUPFAM" id="SSF110993">
    <property type="entry name" value="eIF-2-alpha, C-terminal domain"/>
    <property type="match status" value="1"/>
</dbReference>